<reference evidence="5" key="1">
    <citation type="submission" date="2013-02" db="EMBL/GenBank/DDBJ databases">
        <authorList>
            <person name="Hughes D."/>
        </authorList>
    </citation>
    <scope>NUCLEOTIDE SEQUENCE</scope>
    <source>
        <strain>Durham</strain>
        <strain evidence="5">NC isolate 2 -- Noor lab</strain>
    </source>
</reference>
<dbReference type="Proteomes" id="UP000015102">
    <property type="component" value="Unassembled WGS sequence"/>
</dbReference>
<feature type="region of interest" description="Disordered" evidence="2">
    <location>
        <begin position="170"/>
        <end position="197"/>
    </location>
</feature>
<evidence type="ECO:0000313" key="4">
    <source>
        <dbReference type="EnsemblMetazoa" id="MESCA011157-PA"/>
    </source>
</evidence>
<dbReference type="SUPFAM" id="SSF47113">
    <property type="entry name" value="Histone-fold"/>
    <property type="match status" value="1"/>
</dbReference>
<feature type="compositionally biased region" description="Basic residues" evidence="2">
    <location>
        <begin position="187"/>
        <end position="197"/>
    </location>
</feature>
<feature type="domain" description="Core Histone H2A/H2B/H3" evidence="3">
    <location>
        <begin position="200"/>
        <end position="287"/>
    </location>
</feature>
<dbReference type="Gene3D" id="1.10.20.10">
    <property type="entry name" value="Histone, subunit A"/>
    <property type="match status" value="1"/>
</dbReference>
<feature type="compositionally biased region" description="Polar residues" evidence="2">
    <location>
        <begin position="1"/>
        <end position="17"/>
    </location>
</feature>
<accession>T1H4E8</accession>
<feature type="region of interest" description="Disordered" evidence="2">
    <location>
        <begin position="1"/>
        <end position="149"/>
    </location>
</feature>
<feature type="compositionally biased region" description="Low complexity" evidence="2">
    <location>
        <begin position="90"/>
        <end position="102"/>
    </location>
</feature>
<dbReference type="InterPro" id="IPR009072">
    <property type="entry name" value="Histone-fold"/>
</dbReference>
<dbReference type="InterPro" id="IPR000164">
    <property type="entry name" value="Histone_H3/CENP-A"/>
</dbReference>
<proteinExistence type="inferred from homology"/>
<comment type="similarity">
    <text evidence="1">Belongs to the histone H3 family.</text>
</comment>
<evidence type="ECO:0000313" key="5">
    <source>
        <dbReference type="Proteomes" id="UP000015102"/>
    </source>
</evidence>
<dbReference type="PANTHER" id="PTHR45810:SF1">
    <property type="entry name" value="HISTONE H3-LIKE CENTROMERIC PROTEIN A"/>
    <property type="match status" value="1"/>
</dbReference>
<keyword evidence="5" id="KW-1185">Reference proteome</keyword>
<dbReference type="STRING" id="36166.T1H4E8"/>
<name>T1H4E8_MEGSC</name>
<dbReference type="EMBL" id="CAQQ02373904">
    <property type="status" value="NOT_ANNOTATED_CDS"/>
    <property type="molecule type" value="Genomic_DNA"/>
</dbReference>
<dbReference type="AlphaFoldDB" id="T1H4E8"/>
<protein>
    <recommendedName>
        <fullName evidence="3">Core Histone H2A/H2B/H3 domain-containing protein</fullName>
    </recommendedName>
</protein>
<sequence length="295" mass="33429">MNQWLGDDTANTYNSQNDDSRKFARTSTKTSLRIQSDLPIETPKSIRSKKQSKEVELSGAKSKKSLPKRSSNNNESDSEDTLSDEEHENSNLSGKKSLGSLKDNSDTNSRRSSLNKTVDISDSESIATSSEEEQQEKEDNFIDKEAPVEQVQTTYDTAYSTMTKSKVTVAEKVTRKHKTNSADNPKTKRKQKNPIKKSKSTKILAEIVKLQKDTKTMIPKLCFSRLVREVMQEIHHELYRVTPDCLHALQESAELYLTHFLSDAYLCTVHRGRLTLVPKDMQLALRLRGYNDPGV</sequence>
<dbReference type="InterPro" id="IPR007125">
    <property type="entry name" value="H2A/H2B/H3"/>
</dbReference>
<dbReference type="HOGENOM" id="CLU_944248_0_0_1"/>
<dbReference type="PANTHER" id="PTHR45810">
    <property type="entry name" value="HISTONE H3.2"/>
    <property type="match status" value="1"/>
</dbReference>
<dbReference type="SMART" id="SM00428">
    <property type="entry name" value="H3"/>
    <property type="match status" value="1"/>
</dbReference>
<evidence type="ECO:0000256" key="2">
    <source>
        <dbReference type="SAM" id="MobiDB-lite"/>
    </source>
</evidence>
<reference evidence="4" key="2">
    <citation type="submission" date="2015-06" db="UniProtKB">
        <authorList>
            <consortium name="EnsemblMetazoa"/>
        </authorList>
    </citation>
    <scope>IDENTIFICATION</scope>
</reference>
<feature type="compositionally biased region" description="Acidic residues" evidence="2">
    <location>
        <begin position="76"/>
        <end position="87"/>
    </location>
</feature>
<feature type="compositionally biased region" description="Polar residues" evidence="2">
    <location>
        <begin position="110"/>
        <end position="129"/>
    </location>
</feature>
<dbReference type="GO" id="GO:0000786">
    <property type="term" value="C:nucleosome"/>
    <property type="evidence" value="ECO:0007669"/>
    <property type="project" value="InterPro"/>
</dbReference>
<dbReference type="CDD" id="cd22911">
    <property type="entry name" value="HFD_H3"/>
    <property type="match status" value="1"/>
</dbReference>
<dbReference type="GO" id="GO:0030527">
    <property type="term" value="F:structural constituent of chromatin"/>
    <property type="evidence" value="ECO:0007669"/>
    <property type="project" value="InterPro"/>
</dbReference>
<dbReference type="GO" id="GO:0003677">
    <property type="term" value="F:DNA binding"/>
    <property type="evidence" value="ECO:0007669"/>
    <property type="project" value="InterPro"/>
</dbReference>
<organism evidence="4 5">
    <name type="scientific">Megaselia scalaris</name>
    <name type="common">Humpbacked fly</name>
    <name type="synonym">Phora scalaris</name>
    <dbReference type="NCBI Taxonomy" id="36166"/>
    <lineage>
        <taxon>Eukaryota</taxon>
        <taxon>Metazoa</taxon>
        <taxon>Ecdysozoa</taxon>
        <taxon>Arthropoda</taxon>
        <taxon>Hexapoda</taxon>
        <taxon>Insecta</taxon>
        <taxon>Pterygota</taxon>
        <taxon>Neoptera</taxon>
        <taxon>Endopterygota</taxon>
        <taxon>Diptera</taxon>
        <taxon>Brachycera</taxon>
        <taxon>Muscomorpha</taxon>
        <taxon>Platypezoidea</taxon>
        <taxon>Phoridae</taxon>
        <taxon>Megaseliini</taxon>
        <taxon>Megaselia</taxon>
    </lineage>
</organism>
<evidence type="ECO:0000259" key="3">
    <source>
        <dbReference type="Pfam" id="PF00125"/>
    </source>
</evidence>
<dbReference type="Pfam" id="PF00125">
    <property type="entry name" value="Histone"/>
    <property type="match status" value="1"/>
</dbReference>
<dbReference type="GO" id="GO:0046982">
    <property type="term" value="F:protein heterodimerization activity"/>
    <property type="evidence" value="ECO:0007669"/>
    <property type="project" value="InterPro"/>
</dbReference>
<feature type="compositionally biased region" description="Polar residues" evidence="2">
    <location>
        <begin position="25"/>
        <end position="34"/>
    </location>
</feature>
<feature type="compositionally biased region" description="Basic and acidic residues" evidence="2">
    <location>
        <begin position="137"/>
        <end position="147"/>
    </location>
</feature>
<evidence type="ECO:0000256" key="1">
    <source>
        <dbReference type="ARBA" id="ARBA00010343"/>
    </source>
</evidence>
<dbReference type="EnsemblMetazoa" id="MESCA011157-RA">
    <property type="protein sequence ID" value="MESCA011157-PA"/>
    <property type="gene ID" value="MESCA011157"/>
</dbReference>